<feature type="transmembrane region" description="Helical" evidence="6">
    <location>
        <begin position="42"/>
        <end position="64"/>
    </location>
</feature>
<evidence type="ECO:0000256" key="3">
    <source>
        <dbReference type="ARBA" id="ARBA00022692"/>
    </source>
</evidence>
<reference evidence="8" key="1">
    <citation type="submission" date="2021-03" db="EMBL/GenBank/DDBJ databases">
        <title>Ottowia sp. 27C isolated from the cloaca of a Giant Asian pond turtle (Heosemys grandis).</title>
        <authorList>
            <person name="Spergser J."/>
            <person name="Busse H.-J."/>
        </authorList>
    </citation>
    <scope>NUCLEOTIDE SEQUENCE</scope>
    <source>
        <strain evidence="8">27C</strain>
    </source>
</reference>
<feature type="domain" description="Major facilitator superfamily (MFS) profile" evidence="7">
    <location>
        <begin position="6"/>
        <end position="393"/>
    </location>
</feature>
<comment type="subcellular location">
    <subcellularLocation>
        <location evidence="1">Cell membrane</location>
        <topology evidence="1">Multi-pass membrane protein</topology>
    </subcellularLocation>
</comment>
<dbReference type="PANTHER" id="PTHR43124">
    <property type="entry name" value="PURINE EFFLUX PUMP PBUE"/>
    <property type="match status" value="1"/>
</dbReference>
<dbReference type="EMBL" id="CP071796">
    <property type="protein sequence ID" value="QTD47448.1"/>
    <property type="molecule type" value="Genomic_DNA"/>
</dbReference>
<feature type="transmembrane region" description="Helical" evidence="6">
    <location>
        <begin position="160"/>
        <end position="180"/>
    </location>
</feature>
<dbReference type="CDD" id="cd06174">
    <property type="entry name" value="MFS"/>
    <property type="match status" value="1"/>
</dbReference>
<organism evidence="8 9">
    <name type="scientific">Ottowia testudinis</name>
    <dbReference type="NCBI Taxonomy" id="2816950"/>
    <lineage>
        <taxon>Bacteria</taxon>
        <taxon>Pseudomonadati</taxon>
        <taxon>Pseudomonadota</taxon>
        <taxon>Betaproteobacteria</taxon>
        <taxon>Burkholderiales</taxon>
        <taxon>Comamonadaceae</taxon>
        <taxon>Ottowia</taxon>
    </lineage>
</organism>
<keyword evidence="4 6" id="KW-1133">Transmembrane helix</keyword>
<evidence type="ECO:0000256" key="4">
    <source>
        <dbReference type="ARBA" id="ARBA00022989"/>
    </source>
</evidence>
<dbReference type="GO" id="GO:0022857">
    <property type="term" value="F:transmembrane transporter activity"/>
    <property type="evidence" value="ECO:0007669"/>
    <property type="project" value="InterPro"/>
</dbReference>
<dbReference type="Proteomes" id="UP000663903">
    <property type="component" value="Chromosome"/>
</dbReference>
<evidence type="ECO:0000259" key="7">
    <source>
        <dbReference type="PROSITE" id="PS50850"/>
    </source>
</evidence>
<dbReference type="InterPro" id="IPR020846">
    <property type="entry name" value="MFS_dom"/>
</dbReference>
<dbReference type="InterPro" id="IPR036259">
    <property type="entry name" value="MFS_trans_sf"/>
</dbReference>
<dbReference type="InterPro" id="IPR050189">
    <property type="entry name" value="MFS_Efflux_Transporters"/>
</dbReference>
<evidence type="ECO:0000256" key="1">
    <source>
        <dbReference type="ARBA" id="ARBA00004651"/>
    </source>
</evidence>
<gene>
    <name evidence="8" type="ORF">J1M35_17075</name>
</gene>
<feature type="transmembrane region" description="Helical" evidence="6">
    <location>
        <begin position="368"/>
        <end position="387"/>
    </location>
</feature>
<feature type="transmembrane region" description="Helical" evidence="6">
    <location>
        <begin position="130"/>
        <end position="154"/>
    </location>
</feature>
<evidence type="ECO:0000256" key="6">
    <source>
        <dbReference type="SAM" id="Phobius"/>
    </source>
</evidence>
<feature type="transmembrane region" description="Helical" evidence="6">
    <location>
        <begin position="201"/>
        <end position="226"/>
    </location>
</feature>
<dbReference type="Gene3D" id="1.20.1250.20">
    <property type="entry name" value="MFS general substrate transporter like domains"/>
    <property type="match status" value="1"/>
</dbReference>
<dbReference type="PROSITE" id="PS50850">
    <property type="entry name" value="MFS"/>
    <property type="match status" value="1"/>
</dbReference>
<name>A0A975H513_9BURK</name>
<feature type="transmembrane region" description="Helical" evidence="6">
    <location>
        <begin position="71"/>
        <end position="91"/>
    </location>
</feature>
<evidence type="ECO:0000313" key="9">
    <source>
        <dbReference type="Proteomes" id="UP000663903"/>
    </source>
</evidence>
<keyword evidence="2" id="KW-1003">Cell membrane</keyword>
<sequence length="409" mass="41670">MQHRHAAWIVVLAGVSAALHVGKLPPALPVLRAELGITLVQAGFLLSLVQLAAMALGLIAGLLADGIGLKRCVVTGLALLSAAGFAGGFAHGASALLALRAAEGLGFLLATVPAPSLVRRAVAPAAPTRMLGVWGSFMPLGTALALLTGPLVMAAFGWPAWWWLTAALSLAMAAWVAARVPSDGPRAARRPADGERWQRRLAHTLTAPGPWLGALTFGVYSAQWLAVIGFLPSLYQQSGWGGARGAALTALVAAVNITGNIAAGRLLARGVRPQVLLWAGFAAMALGAWLAFGASAAGSAPLRYAGALLFSSVGGLIPGTLFALAPTLAPGERSISTTVGWMQQWSAVGQVSGPPLVAWVASQAGGWQFTWVLTGACCAAGALLAALTGRRHASNQALALADQARSAIK</sequence>
<evidence type="ECO:0000256" key="2">
    <source>
        <dbReference type="ARBA" id="ARBA00022475"/>
    </source>
</evidence>
<dbReference type="KEGG" id="otd:J1M35_17075"/>
<dbReference type="SUPFAM" id="SSF103473">
    <property type="entry name" value="MFS general substrate transporter"/>
    <property type="match status" value="1"/>
</dbReference>
<feature type="transmembrane region" description="Helical" evidence="6">
    <location>
        <begin position="275"/>
        <end position="292"/>
    </location>
</feature>
<evidence type="ECO:0000313" key="8">
    <source>
        <dbReference type="EMBL" id="QTD47448.1"/>
    </source>
</evidence>
<proteinExistence type="predicted"/>
<dbReference type="InterPro" id="IPR011701">
    <property type="entry name" value="MFS"/>
</dbReference>
<keyword evidence="5 6" id="KW-0472">Membrane</keyword>
<keyword evidence="9" id="KW-1185">Reference proteome</keyword>
<accession>A0A975H513</accession>
<protein>
    <submittedName>
        <fullName evidence="8">MFS transporter</fullName>
    </submittedName>
</protein>
<keyword evidence="3 6" id="KW-0812">Transmembrane</keyword>
<dbReference type="PANTHER" id="PTHR43124:SF3">
    <property type="entry name" value="CHLORAMPHENICOL EFFLUX PUMP RV0191"/>
    <property type="match status" value="1"/>
</dbReference>
<evidence type="ECO:0000256" key="5">
    <source>
        <dbReference type="ARBA" id="ARBA00023136"/>
    </source>
</evidence>
<dbReference type="GO" id="GO:0005886">
    <property type="term" value="C:plasma membrane"/>
    <property type="evidence" value="ECO:0007669"/>
    <property type="project" value="UniProtKB-SubCell"/>
</dbReference>
<feature type="transmembrane region" description="Helical" evidence="6">
    <location>
        <begin position="97"/>
        <end position="118"/>
    </location>
</feature>
<feature type="transmembrane region" description="Helical" evidence="6">
    <location>
        <begin position="246"/>
        <end position="268"/>
    </location>
</feature>
<dbReference type="Pfam" id="PF07690">
    <property type="entry name" value="MFS_1"/>
    <property type="match status" value="1"/>
</dbReference>
<dbReference type="AlphaFoldDB" id="A0A975H513"/>